<dbReference type="RefSeq" id="WP_161745735.1">
    <property type="nucleotide sequence ID" value="NZ_JAAAMV010000023.1"/>
</dbReference>
<proteinExistence type="predicted"/>
<reference evidence="2 3" key="1">
    <citation type="submission" date="2020-01" db="EMBL/GenBank/DDBJ databases">
        <title>Paenibacillus soybeanensis sp. nov. isolated from the nodules of soybean (Glycine max(L.) Merr).</title>
        <authorList>
            <person name="Wang H."/>
        </authorList>
    </citation>
    <scope>NUCLEOTIDE SEQUENCE [LARGE SCALE GENOMIC DNA]</scope>
    <source>
        <strain evidence="2 3">T1</strain>
    </source>
</reference>
<sequence>MNSSSMALVMIVRNEETNLPRCLESAVQYVDDMIIVDTGSTDKTKQIAERFGARVFDYIWDDDFAAARNYALSQSTSTWNLVLDADEYITALDKAALIQALSEQACLGRITVVSLTSEQGEQNEARGYITRLLPAGVRFVGRIHEQVISDLPRIHVPITVLHDGYLHRNKSNRNIPLLLAELKNTPNSSYINFQLAREFQGNQEFQQACEYFERAFNLLNGDERYAPNVAVHYIYALKEVERYTEALKLIQANYGWLQAFPDYHFACGIFYLDLVMSDPGQYIAYLPEIEASYKRSIALGETDRYDTVAGTGSYLALYNLAIYYETFGRMSEAVHCLKQAMDLSYEKAKIRLTHLGL</sequence>
<accession>A0ABW9XWT4</accession>
<dbReference type="Proteomes" id="UP000665561">
    <property type="component" value="Unassembled WGS sequence"/>
</dbReference>
<dbReference type="SMART" id="SM00028">
    <property type="entry name" value="TPR"/>
    <property type="match status" value="2"/>
</dbReference>
<gene>
    <name evidence="2" type="ORF">GT019_22795</name>
</gene>
<dbReference type="PANTHER" id="PTHR43630:SF2">
    <property type="entry name" value="GLYCOSYLTRANSFERASE"/>
    <property type="match status" value="1"/>
</dbReference>
<dbReference type="InterPro" id="IPR001173">
    <property type="entry name" value="Glyco_trans_2-like"/>
</dbReference>
<dbReference type="CDD" id="cd02511">
    <property type="entry name" value="Beta4Glucosyltransferase"/>
    <property type="match status" value="1"/>
</dbReference>
<dbReference type="Gene3D" id="1.25.40.10">
    <property type="entry name" value="Tetratricopeptide repeat domain"/>
    <property type="match status" value="1"/>
</dbReference>
<evidence type="ECO:0000313" key="2">
    <source>
        <dbReference type="EMBL" id="NBD26712.1"/>
    </source>
</evidence>
<organism evidence="2 3">
    <name type="scientific">Paenibacillus glycinis</name>
    <dbReference type="NCBI Taxonomy" id="2697035"/>
    <lineage>
        <taxon>Bacteria</taxon>
        <taxon>Bacillati</taxon>
        <taxon>Bacillota</taxon>
        <taxon>Bacilli</taxon>
        <taxon>Bacillales</taxon>
        <taxon>Paenibacillaceae</taxon>
        <taxon>Paenibacillus</taxon>
    </lineage>
</organism>
<dbReference type="Gene3D" id="3.90.550.10">
    <property type="entry name" value="Spore Coat Polysaccharide Biosynthesis Protein SpsA, Chain A"/>
    <property type="match status" value="1"/>
</dbReference>
<dbReference type="SUPFAM" id="SSF53448">
    <property type="entry name" value="Nucleotide-diphospho-sugar transferases"/>
    <property type="match status" value="1"/>
</dbReference>
<dbReference type="InterPro" id="IPR011990">
    <property type="entry name" value="TPR-like_helical_dom_sf"/>
</dbReference>
<feature type="domain" description="Glycosyltransferase 2-like" evidence="1">
    <location>
        <begin position="8"/>
        <end position="123"/>
    </location>
</feature>
<dbReference type="SUPFAM" id="SSF81901">
    <property type="entry name" value="HCP-like"/>
    <property type="match status" value="1"/>
</dbReference>
<dbReference type="InterPro" id="IPR019734">
    <property type="entry name" value="TPR_rpt"/>
</dbReference>
<dbReference type="EMBL" id="JAAAMV010000023">
    <property type="protein sequence ID" value="NBD26712.1"/>
    <property type="molecule type" value="Genomic_DNA"/>
</dbReference>
<dbReference type="InterPro" id="IPR029044">
    <property type="entry name" value="Nucleotide-diphossugar_trans"/>
</dbReference>
<dbReference type="Pfam" id="PF00535">
    <property type="entry name" value="Glycos_transf_2"/>
    <property type="match status" value="1"/>
</dbReference>
<keyword evidence="3" id="KW-1185">Reference proteome</keyword>
<comment type="caution">
    <text evidence="2">The sequence shown here is derived from an EMBL/GenBank/DDBJ whole genome shotgun (WGS) entry which is preliminary data.</text>
</comment>
<dbReference type="PANTHER" id="PTHR43630">
    <property type="entry name" value="POLY-BETA-1,6-N-ACETYL-D-GLUCOSAMINE SYNTHASE"/>
    <property type="match status" value="1"/>
</dbReference>
<protein>
    <submittedName>
        <fullName evidence="2">Glycosyltransferase</fullName>
    </submittedName>
</protein>
<evidence type="ECO:0000259" key="1">
    <source>
        <dbReference type="Pfam" id="PF00535"/>
    </source>
</evidence>
<name>A0ABW9XWT4_9BACL</name>
<evidence type="ECO:0000313" key="3">
    <source>
        <dbReference type="Proteomes" id="UP000665561"/>
    </source>
</evidence>